<dbReference type="Proteomes" id="UP000298274">
    <property type="component" value="Chromosome"/>
</dbReference>
<evidence type="ECO:0000313" key="2">
    <source>
        <dbReference type="Proteomes" id="UP000298274"/>
    </source>
</evidence>
<sequence>MIGALLIVTGVLVLTLIESKKARAEVAATLGSSVVRQNALSQEHRAEIEEIDKQNLLKMAAVSKDHHYEMENLWIILSIAEQDLDAALKVASKATQ</sequence>
<name>A0A4P7Y721_PSEVE</name>
<protein>
    <submittedName>
        <fullName evidence="1">Uncharacterized protein</fullName>
    </submittedName>
</protein>
<dbReference type="EMBL" id="CP039631">
    <property type="protein sequence ID" value="QCG66994.1"/>
    <property type="molecule type" value="Genomic_DNA"/>
</dbReference>
<proteinExistence type="predicted"/>
<gene>
    <name evidence="1" type="ORF">E4167_20815</name>
</gene>
<organism evidence="1 2">
    <name type="scientific">Pseudomonas veronii</name>
    <dbReference type="NCBI Taxonomy" id="76761"/>
    <lineage>
        <taxon>Bacteria</taxon>
        <taxon>Pseudomonadati</taxon>
        <taxon>Pseudomonadota</taxon>
        <taxon>Gammaproteobacteria</taxon>
        <taxon>Pseudomonadales</taxon>
        <taxon>Pseudomonadaceae</taxon>
        <taxon>Pseudomonas</taxon>
    </lineage>
</organism>
<evidence type="ECO:0000313" key="1">
    <source>
        <dbReference type="EMBL" id="QCG66994.1"/>
    </source>
</evidence>
<dbReference type="RefSeq" id="WP_155678235.1">
    <property type="nucleotide sequence ID" value="NZ_CP039631.3"/>
</dbReference>
<accession>A0A4P7Y721</accession>
<reference evidence="2" key="1">
    <citation type="submission" date="2019-04" db="EMBL/GenBank/DDBJ databases">
        <title>Complete genome sequence of Pseudomonas veronii strain PVy, a versatile degrader capable of using multiple contaminants as sole carbon sources.</title>
        <authorList>
            <person name="Lopez-Echartea E."/>
            <person name="Ridl J."/>
            <person name="Pajer P."/>
            <person name="Strejcek M."/>
            <person name="Suman J."/>
            <person name="Uhlik O."/>
        </authorList>
    </citation>
    <scope>NUCLEOTIDE SEQUENCE [LARGE SCALE GENOMIC DNA]</scope>
    <source>
        <strain evidence="2">Pvy</strain>
    </source>
</reference>
<dbReference type="AlphaFoldDB" id="A0A4P7Y721"/>